<name>B6QNW2_TALMQ</name>
<evidence type="ECO:0000313" key="9">
    <source>
        <dbReference type="Proteomes" id="UP000001294"/>
    </source>
</evidence>
<dbReference type="SUPFAM" id="SSF57701">
    <property type="entry name" value="Zn2/Cys6 DNA-binding domain"/>
    <property type="match status" value="1"/>
</dbReference>
<organism evidence="8 9">
    <name type="scientific">Talaromyces marneffei (strain ATCC 18224 / CBS 334.59 / QM 7333)</name>
    <name type="common">Penicillium marneffei</name>
    <dbReference type="NCBI Taxonomy" id="441960"/>
    <lineage>
        <taxon>Eukaryota</taxon>
        <taxon>Fungi</taxon>
        <taxon>Dikarya</taxon>
        <taxon>Ascomycota</taxon>
        <taxon>Pezizomycotina</taxon>
        <taxon>Eurotiomycetes</taxon>
        <taxon>Eurotiomycetidae</taxon>
        <taxon>Eurotiales</taxon>
        <taxon>Trichocomaceae</taxon>
        <taxon>Talaromyces</taxon>
        <taxon>Talaromyces sect. Talaromyces</taxon>
    </lineage>
</organism>
<dbReference type="InterPro" id="IPR001138">
    <property type="entry name" value="Zn2Cys6_DnaBD"/>
</dbReference>
<sequence length="709" mass="80523">MNASVQRKRLACAECNRRKIKCDKVLPYRNCTRRGSSCYRNDQPNSYQRGTPRLQQMTDTETSDPSKLADNLTACIRELQETHTSGEENLVSHTLPSLESPEVDDAATILEFLAWGRRKLSTHADHSTGPNLGNSPAQFSGDVTIDQGPAIDSEVSPLNITNEASLSLIQLLLPKQQSIIPNVEYHCDSLLWFHGSFHRLVFQIIDQPGINLQWVGLLFSILAGSMTCAPRLTAHSWGFEDSERAVIAQRWFKAALVCLNRANYTANHSVYAVQCIATMTISAHMLGHSNSHSVMLATAIRISQSLGFHRLGSAKQDHPSNGITRETGRRVWTQLCVQDWFSIPFSESYYIRQLDFNTDKPCNCMEEDMVPLPDDVPRTMSYHRFLYDIALLMPQLHDDLSRLNTMYTKYEHVLRYDTRMRTLVSKYVPSCLRSAALETSWPRYVPWARHCLTMTSAHKIIMIHRKFLWQSFTNQAFEFTRKTCIAASKTIIRAQKQIAKDNEPDLWIYHAFSVATSIILSLDLRFRLPSDSEYGEDHALVCDMIVILSESETSMIAKRGVKILQLLLQLEQDNRRQRRLDSHGGMDNYTRHKTNDNYGREIGSGDCLPLDIHRLVVQAFYDQECSPPSDARSSDLHDRHRERELRTSSRIQPSSPTFQARWLWSDPTDGGNVDKEGVYVGSVSVPQSAFDMNGSLEDILFLAENGGPS</sequence>
<feature type="compositionally biased region" description="Polar residues" evidence="6">
    <location>
        <begin position="39"/>
        <end position="65"/>
    </location>
</feature>
<protein>
    <recommendedName>
        <fullName evidence="7">Zn(2)-C6 fungal-type domain-containing protein</fullName>
    </recommendedName>
</protein>
<dbReference type="HOGENOM" id="CLU_013987_1_1_1"/>
<dbReference type="GO" id="GO:0000981">
    <property type="term" value="F:DNA-binding transcription factor activity, RNA polymerase II-specific"/>
    <property type="evidence" value="ECO:0007669"/>
    <property type="project" value="InterPro"/>
</dbReference>
<dbReference type="EMBL" id="DS995904">
    <property type="protein sequence ID" value="EEA21188.1"/>
    <property type="molecule type" value="Genomic_DNA"/>
</dbReference>
<dbReference type="PANTHER" id="PTHR31001:SF76">
    <property type="entry name" value="ZN(2)-C6 FUNGAL-TYPE DOMAIN-CONTAINING PROTEIN"/>
    <property type="match status" value="1"/>
</dbReference>
<gene>
    <name evidence="8" type="ORF">PMAA_049860</name>
</gene>
<evidence type="ECO:0000256" key="5">
    <source>
        <dbReference type="ARBA" id="ARBA00023242"/>
    </source>
</evidence>
<dbReference type="AlphaFoldDB" id="B6QNW2"/>
<dbReference type="InterPro" id="IPR050613">
    <property type="entry name" value="Sec_Metabolite_Reg"/>
</dbReference>
<accession>B6QNW2</accession>
<keyword evidence="9" id="KW-1185">Reference proteome</keyword>
<dbReference type="InterPro" id="IPR031760">
    <property type="entry name" value="Cep3_C"/>
</dbReference>
<dbReference type="GO" id="GO:0016705">
    <property type="term" value="F:oxidoreductase activity, acting on paired donors, with incorporation or reduction of molecular oxygen"/>
    <property type="evidence" value="ECO:0007669"/>
    <property type="project" value="InterPro"/>
</dbReference>
<feature type="region of interest" description="Disordered" evidence="6">
    <location>
        <begin position="624"/>
        <end position="652"/>
    </location>
</feature>
<dbReference type="GO" id="GO:0006351">
    <property type="term" value="P:DNA-templated transcription"/>
    <property type="evidence" value="ECO:0007669"/>
    <property type="project" value="InterPro"/>
</dbReference>
<keyword evidence="4" id="KW-0804">Transcription</keyword>
<dbReference type="Proteomes" id="UP000001294">
    <property type="component" value="Unassembled WGS sequence"/>
</dbReference>
<evidence type="ECO:0000256" key="6">
    <source>
        <dbReference type="SAM" id="MobiDB-lite"/>
    </source>
</evidence>
<dbReference type="VEuPathDB" id="FungiDB:PMAA_049860"/>
<dbReference type="Pfam" id="PF00172">
    <property type="entry name" value="Zn_clus"/>
    <property type="match status" value="1"/>
</dbReference>
<dbReference type="GO" id="GO:0004497">
    <property type="term" value="F:monooxygenase activity"/>
    <property type="evidence" value="ECO:0007669"/>
    <property type="project" value="InterPro"/>
</dbReference>
<keyword evidence="5" id="KW-0539">Nucleus</keyword>
<proteinExistence type="predicted"/>
<dbReference type="OrthoDB" id="410267at2759"/>
<dbReference type="GO" id="GO:0003677">
    <property type="term" value="F:DNA binding"/>
    <property type="evidence" value="ECO:0007669"/>
    <property type="project" value="UniProtKB-KW"/>
</dbReference>
<feature type="region of interest" description="Disordered" evidence="6">
    <location>
        <begin position="39"/>
        <end position="66"/>
    </location>
</feature>
<keyword evidence="2" id="KW-0805">Transcription regulation</keyword>
<dbReference type="PANTHER" id="PTHR31001">
    <property type="entry name" value="UNCHARACTERIZED TRANSCRIPTIONAL REGULATORY PROTEIN"/>
    <property type="match status" value="1"/>
</dbReference>
<feature type="domain" description="Zn(2)-C6 fungal-type" evidence="7">
    <location>
        <begin position="11"/>
        <end position="38"/>
    </location>
</feature>
<dbReference type="GO" id="GO:0020037">
    <property type="term" value="F:heme binding"/>
    <property type="evidence" value="ECO:0007669"/>
    <property type="project" value="InterPro"/>
</dbReference>
<evidence type="ECO:0000256" key="1">
    <source>
        <dbReference type="ARBA" id="ARBA00004123"/>
    </source>
</evidence>
<comment type="subcellular location">
    <subcellularLocation>
        <location evidence="1">Nucleus</location>
    </subcellularLocation>
</comment>
<evidence type="ECO:0000313" key="8">
    <source>
        <dbReference type="EMBL" id="EEA21188.1"/>
    </source>
</evidence>
<dbReference type="GO" id="GO:0005506">
    <property type="term" value="F:iron ion binding"/>
    <property type="evidence" value="ECO:0007669"/>
    <property type="project" value="InterPro"/>
</dbReference>
<dbReference type="GO" id="GO:0008270">
    <property type="term" value="F:zinc ion binding"/>
    <property type="evidence" value="ECO:0007669"/>
    <property type="project" value="InterPro"/>
</dbReference>
<dbReference type="SMART" id="SM00066">
    <property type="entry name" value="GAL4"/>
    <property type="match status" value="1"/>
</dbReference>
<dbReference type="SUPFAM" id="SSF48264">
    <property type="entry name" value="Cytochrome P450"/>
    <property type="match status" value="1"/>
</dbReference>
<feature type="compositionally biased region" description="Basic and acidic residues" evidence="6">
    <location>
        <begin position="632"/>
        <end position="647"/>
    </location>
</feature>
<dbReference type="InterPro" id="IPR036864">
    <property type="entry name" value="Zn2-C6_fun-type_DNA-bd_sf"/>
</dbReference>
<dbReference type="CDD" id="cd00067">
    <property type="entry name" value="GAL4"/>
    <property type="match status" value="1"/>
</dbReference>
<evidence type="ECO:0000256" key="2">
    <source>
        <dbReference type="ARBA" id="ARBA00023015"/>
    </source>
</evidence>
<keyword evidence="3" id="KW-0238">DNA-binding</keyword>
<dbReference type="CDD" id="cd12148">
    <property type="entry name" value="fungal_TF_MHR"/>
    <property type="match status" value="1"/>
</dbReference>
<dbReference type="Pfam" id="PF16846">
    <property type="entry name" value="Cep3"/>
    <property type="match status" value="1"/>
</dbReference>
<evidence type="ECO:0000256" key="4">
    <source>
        <dbReference type="ARBA" id="ARBA00023163"/>
    </source>
</evidence>
<dbReference type="PROSITE" id="PS50048">
    <property type="entry name" value="ZN2_CY6_FUNGAL_2"/>
    <property type="match status" value="1"/>
</dbReference>
<dbReference type="InterPro" id="IPR036396">
    <property type="entry name" value="Cyt_P450_sf"/>
</dbReference>
<reference evidence="9" key="1">
    <citation type="journal article" date="2015" name="Genome Announc.">
        <title>Genome sequence of the AIDS-associated pathogen Penicillium marneffei (ATCC18224) and its near taxonomic relative Talaromyces stipitatus (ATCC10500).</title>
        <authorList>
            <person name="Nierman W.C."/>
            <person name="Fedorova-Abrams N.D."/>
            <person name="Andrianopoulos A."/>
        </authorList>
    </citation>
    <scope>NUCLEOTIDE SEQUENCE [LARGE SCALE GENOMIC DNA]</scope>
    <source>
        <strain evidence="9">ATCC 18224 / CBS 334.59 / QM 7333</strain>
    </source>
</reference>
<dbReference type="GO" id="GO:0005634">
    <property type="term" value="C:nucleus"/>
    <property type="evidence" value="ECO:0007669"/>
    <property type="project" value="UniProtKB-SubCell"/>
</dbReference>
<dbReference type="Gene3D" id="4.10.240.10">
    <property type="entry name" value="Zn(2)-C6 fungal-type DNA-binding domain"/>
    <property type="match status" value="1"/>
</dbReference>
<evidence type="ECO:0000259" key="7">
    <source>
        <dbReference type="PROSITE" id="PS50048"/>
    </source>
</evidence>
<dbReference type="PhylomeDB" id="B6QNW2"/>
<evidence type="ECO:0000256" key="3">
    <source>
        <dbReference type="ARBA" id="ARBA00023125"/>
    </source>
</evidence>